<keyword evidence="4" id="KW-1185">Reference proteome</keyword>
<comment type="caution">
    <text evidence="3">The sequence shown here is derived from an EMBL/GenBank/DDBJ whole genome shotgun (WGS) entry which is preliminary data.</text>
</comment>
<proteinExistence type="predicted"/>
<dbReference type="RefSeq" id="WP_305107399.1">
    <property type="nucleotide sequence ID" value="NZ_JAUTWS010000050.1"/>
</dbReference>
<dbReference type="Proteomes" id="UP001243009">
    <property type="component" value="Unassembled WGS sequence"/>
</dbReference>
<feature type="signal peptide" evidence="2">
    <location>
        <begin position="1"/>
        <end position="29"/>
    </location>
</feature>
<organism evidence="3 4">
    <name type="scientific">Paracraurococcus lichenis</name>
    <dbReference type="NCBI Taxonomy" id="3064888"/>
    <lineage>
        <taxon>Bacteria</taxon>
        <taxon>Pseudomonadati</taxon>
        <taxon>Pseudomonadota</taxon>
        <taxon>Alphaproteobacteria</taxon>
        <taxon>Acetobacterales</taxon>
        <taxon>Roseomonadaceae</taxon>
        <taxon>Paracraurococcus</taxon>
    </lineage>
</organism>
<reference evidence="3 4" key="1">
    <citation type="submission" date="2023-08" db="EMBL/GenBank/DDBJ databases">
        <title>The draft genome sequence of Paracraurococcus sp. LOR1-02.</title>
        <authorList>
            <person name="Kingkaew E."/>
            <person name="Tanasupawat S."/>
        </authorList>
    </citation>
    <scope>NUCLEOTIDE SEQUENCE [LARGE SCALE GENOMIC DNA]</scope>
    <source>
        <strain evidence="3 4">LOR1-02</strain>
    </source>
</reference>
<evidence type="ECO:0000256" key="2">
    <source>
        <dbReference type="SAM" id="SignalP"/>
    </source>
</evidence>
<evidence type="ECO:0000256" key="1">
    <source>
        <dbReference type="SAM" id="Phobius"/>
    </source>
</evidence>
<evidence type="ECO:0000313" key="4">
    <source>
        <dbReference type="Proteomes" id="UP001243009"/>
    </source>
</evidence>
<feature type="chain" id="PRO_5045290566" description="VIRB2 type IV secretion" evidence="2">
    <location>
        <begin position="30"/>
        <end position="96"/>
    </location>
</feature>
<keyword evidence="1" id="KW-0472">Membrane</keyword>
<accession>A0ABT9E8M2</accession>
<dbReference type="EMBL" id="JAUTWS010000050">
    <property type="protein sequence ID" value="MDO9712543.1"/>
    <property type="molecule type" value="Genomic_DNA"/>
</dbReference>
<feature type="transmembrane region" description="Helical" evidence="1">
    <location>
        <begin position="39"/>
        <end position="61"/>
    </location>
</feature>
<keyword evidence="1" id="KW-1133">Transmembrane helix</keyword>
<evidence type="ECO:0008006" key="5">
    <source>
        <dbReference type="Google" id="ProtNLM"/>
    </source>
</evidence>
<evidence type="ECO:0000313" key="3">
    <source>
        <dbReference type="EMBL" id="MDO9712543.1"/>
    </source>
</evidence>
<keyword evidence="2" id="KW-0732">Signal</keyword>
<name>A0ABT9E8M2_9PROT</name>
<sequence length="96" mass="9624">MSLRTPTAATALACAVVAGAALMPHVVLAQADISAGVTAGYNWALLVVRAVAAIMVMGAFVMFAVGRFAWWSGAIMLVGILGAAKSSAIAQAIFGS</sequence>
<keyword evidence="1" id="KW-0812">Transmembrane</keyword>
<feature type="transmembrane region" description="Helical" evidence="1">
    <location>
        <begin position="68"/>
        <end position="94"/>
    </location>
</feature>
<gene>
    <name evidence="3" type="ORF">Q7A36_29665</name>
</gene>
<protein>
    <recommendedName>
        <fullName evidence="5">VIRB2 type IV secretion</fullName>
    </recommendedName>
</protein>